<feature type="transmembrane region" description="Helical" evidence="6">
    <location>
        <begin position="400"/>
        <end position="419"/>
    </location>
</feature>
<feature type="domain" description="STAS" evidence="7">
    <location>
        <begin position="581"/>
        <end position="735"/>
    </location>
</feature>
<evidence type="ECO:0000256" key="6">
    <source>
        <dbReference type="SAM" id="Phobius"/>
    </source>
</evidence>
<keyword evidence="4 6" id="KW-0472">Membrane</keyword>
<evidence type="ECO:0000256" key="1">
    <source>
        <dbReference type="ARBA" id="ARBA00004141"/>
    </source>
</evidence>
<dbReference type="AlphaFoldDB" id="A0ABD3WYM2"/>
<dbReference type="Pfam" id="PF01740">
    <property type="entry name" value="STAS"/>
    <property type="match status" value="1"/>
</dbReference>
<feature type="transmembrane region" description="Helical" evidence="6">
    <location>
        <begin position="469"/>
        <end position="486"/>
    </location>
</feature>
<comment type="subcellular location">
    <subcellularLocation>
        <location evidence="1">Membrane</location>
        <topology evidence="1">Multi-pass membrane protein</topology>
    </subcellularLocation>
</comment>
<organism evidence="8 9">
    <name type="scientific">Sinanodonta woodiana</name>
    <name type="common">Chinese pond mussel</name>
    <name type="synonym">Anodonta woodiana</name>
    <dbReference type="NCBI Taxonomy" id="1069815"/>
    <lineage>
        <taxon>Eukaryota</taxon>
        <taxon>Metazoa</taxon>
        <taxon>Spiralia</taxon>
        <taxon>Lophotrochozoa</taxon>
        <taxon>Mollusca</taxon>
        <taxon>Bivalvia</taxon>
        <taxon>Autobranchia</taxon>
        <taxon>Heteroconchia</taxon>
        <taxon>Palaeoheterodonta</taxon>
        <taxon>Unionida</taxon>
        <taxon>Unionoidea</taxon>
        <taxon>Unionidae</taxon>
        <taxon>Unioninae</taxon>
        <taxon>Sinanodonta</taxon>
    </lineage>
</organism>
<keyword evidence="3 6" id="KW-1133">Transmembrane helix</keyword>
<name>A0ABD3WYM2_SINWO</name>
<evidence type="ECO:0000256" key="3">
    <source>
        <dbReference type="ARBA" id="ARBA00022989"/>
    </source>
</evidence>
<dbReference type="PANTHER" id="PTHR11814">
    <property type="entry name" value="SULFATE TRANSPORTER"/>
    <property type="match status" value="1"/>
</dbReference>
<evidence type="ECO:0000313" key="9">
    <source>
        <dbReference type="Proteomes" id="UP001634394"/>
    </source>
</evidence>
<dbReference type="SUPFAM" id="SSF52091">
    <property type="entry name" value="SpoIIaa-like"/>
    <property type="match status" value="1"/>
</dbReference>
<feature type="region of interest" description="Disordered" evidence="5">
    <location>
        <begin position="34"/>
        <end position="74"/>
    </location>
</feature>
<proteinExistence type="predicted"/>
<feature type="transmembrane region" description="Helical" evidence="6">
    <location>
        <begin position="765"/>
        <end position="782"/>
    </location>
</feature>
<dbReference type="CDD" id="cd07042">
    <property type="entry name" value="STAS_SulP_like_sulfate_transporter"/>
    <property type="match status" value="1"/>
</dbReference>
<dbReference type="EMBL" id="JBJQND010000004">
    <property type="protein sequence ID" value="KAL3878610.1"/>
    <property type="molecule type" value="Genomic_DNA"/>
</dbReference>
<gene>
    <name evidence="8" type="ORF">ACJMK2_030944</name>
</gene>
<dbReference type="InterPro" id="IPR002645">
    <property type="entry name" value="STAS_dom"/>
</dbReference>
<dbReference type="InterPro" id="IPR036513">
    <property type="entry name" value="STAS_dom_sf"/>
</dbReference>
<feature type="transmembrane region" description="Helical" evidence="6">
    <location>
        <begin position="302"/>
        <end position="331"/>
    </location>
</feature>
<feature type="transmembrane region" description="Helical" evidence="6">
    <location>
        <begin position="492"/>
        <end position="509"/>
    </location>
</feature>
<protein>
    <recommendedName>
        <fullName evidence="7">STAS domain-containing protein</fullName>
    </recommendedName>
</protein>
<dbReference type="NCBIfam" id="TIGR00815">
    <property type="entry name" value="sulP"/>
    <property type="match status" value="1"/>
</dbReference>
<evidence type="ECO:0000256" key="4">
    <source>
        <dbReference type="ARBA" id="ARBA00023136"/>
    </source>
</evidence>
<keyword evidence="2 6" id="KW-0812">Transmembrane</keyword>
<feature type="transmembrane region" description="Helical" evidence="6">
    <location>
        <begin position="343"/>
        <end position="364"/>
    </location>
</feature>
<accession>A0ABD3WYM2</accession>
<evidence type="ECO:0000256" key="2">
    <source>
        <dbReference type="ARBA" id="ARBA00022692"/>
    </source>
</evidence>
<dbReference type="InterPro" id="IPR001902">
    <property type="entry name" value="SLC26A/SulP_fam"/>
</dbReference>
<feature type="transmembrane region" description="Helical" evidence="6">
    <location>
        <begin position="264"/>
        <end position="282"/>
    </location>
</feature>
<feature type="transmembrane region" description="Helical" evidence="6">
    <location>
        <begin position="521"/>
        <end position="539"/>
    </location>
</feature>
<feature type="transmembrane region" description="Helical" evidence="6">
    <location>
        <begin position="149"/>
        <end position="172"/>
    </location>
</feature>
<evidence type="ECO:0000259" key="7">
    <source>
        <dbReference type="PROSITE" id="PS50801"/>
    </source>
</evidence>
<dbReference type="Pfam" id="PF00916">
    <property type="entry name" value="Sulfate_transp"/>
    <property type="match status" value="1"/>
</dbReference>
<evidence type="ECO:0000256" key="5">
    <source>
        <dbReference type="SAM" id="MobiDB-lite"/>
    </source>
</evidence>
<evidence type="ECO:0000313" key="8">
    <source>
        <dbReference type="EMBL" id="KAL3878610.1"/>
    </source>
</evidence>
<reference evidence="8 9" key="1">
    <citation type="submission" date="2024-11" db="EMBL/GenBank/DDBJ databases">
        <title>Chromosome-level genome assembly of the freshwater bivalve Anodonta woodiana.</title>
        <authorList>
            <person name="Chen X."/>
        </authorList>
    </citation>
    <scope>NUCLEOTIDE SEQUENCE [LARGE SCALE GENOMIC DNA]</scope>
    <source>
        <strain evidence="8">MN2024</strain>
        <tissue evidence="8">Gills</tissue>
    </source>
</reference>
<feature type="transmembrane region" description="Helical" evidence="6">
    <location>
        <begin position="232"/>
        <end position="252"/>
    </location>
</feature>
<feature type="compositionally biased region" description="Basic and acidic residues" evidence="5">
    <location>
        <begin position="52"/>
        <end position="74"/>
    </location>
</feature>
<dbReference type="GO" id="GO:0016020">
    <property type="term" value="C:membrane"/>
    <property type="evidence" value="ECO:0007669"/>
    <property type="project" value="UniProtKB-SubCell"/>
</dbReference>
<keyword evidence="9" id="KW-1185">Reference proteome</keyword>
<dbReference type="PROSITE" id="PS50801">
    <property type="entry name" value="STAS"/>
    <property type="match status" value="1"/>
</dbReference>
<dbReference type="InterPro" id="IPR011547">
    <property type="entry name" value="SLC26A/SulP_dom"/>
</dbReference>
<sequence length="783" mass="86586">MPCSAIDIVTNRETIVDVIGDDGQKKGLDNLAFQSSQSLNDIQRRQRPSSGADDKSPASSSTEEHTTELDFRNDYRRQREKKTLRQSCKEKCIKCCTCSSEKCKRTIDKILPCVKTVRKYNVKADLLSDLVCGLTVGVMQIPQSMAFAMLANLPPVAGLYTTFFPVLIYFLFGTSRHIAMGTAAVVSLLTGSVITKLEDLESSNIVAVALNSTANSTVSPVVAAKLSDNTKFGIAMGVALLVGIIQLGMGLLRLGFVTTYISDPLVGGFTTGIGLLVITSQVKHLLGVTLPKTEGMYQLIRTWIAIIEVILKTNIATVIISIISMAILYIVKEHINQRFKHKLKVPIPIEIVVVIIGTAVSYVWSYNTRFNVKIVGNLPTGLPKPMVPTIGRPDLYMSEIFIIAIIGFAQSVSLAALMAKKHNYTTDSNQELVAYGLGNIFGSFFSCYPYSASVAGSFIQDSSGGKTEVASLFSAALIAVVIVWIGDLFRCLPNAILAAVIVVALKNLLMQFGDLPRIWRISRFDFFIWIVTCACTALLNVDYGLLIGVVFSFFTVVIRTQTAIVSPLGKIDDPNLYRNAKKYITEQTEGIKIVDFNCPLYFANADIFVTKLQRITGVKIEKVSKQLRRRARMNAVEGKSTSSTENNKEDINEETSEDNAPYTVMNGHVKKSKPTRADICPVHHIIIDFSAVSFIDSVGAKIIKQVFEDYSKIDVTVFLACVAEDVWILLDTVELLKKYSGNIFLQSMLLWQGLRNKWTTTYLKIKLIICTLLYFFLQAITYF</sequence>
<dbReference type="Gene3D" id="3.30.750.24">
    <property type="entry name" value="STAS domain"/>
    <property type="match status" value="1"/>
</dbReference>
<dbReference type="Proteomes" id="UP001634394">
    <property type="component" value="Unassembled WGS sequence"/>
</dbReference>
<feature type="region of interest" description="Disordered" evidence="5">
    <location>
        <begin position="633"/>
        <end position="667"/>
    </location>
</feature>
<comment type="caution">
    <text evidence="8">The sequence shown here is derived from an EMBL/GenBank/DDBJ whole genome shotgun (WGS) entry which is preliminary data.</text>
</comment>